<dbReference type="PANTHER" id="PTHR36182:SF2">
    <property type="entry name" value="LYTIC POLYSACCHARIDE MONOOXYGENASE"/>
    <property type="match status" value="1"/>
</dbReference>
<keyword evidence="2" id="KW-0732">Signal</keyword>
<feature type="compositionally biased region" description="Low complexity" evidence="1">
    <location>
        <begin position="268"/>
        <end position="283"/>
    </location>
</feature>
<proteinExistence type="predicted"/>
<sequence length="293" mass="30400">MKFSTAFTAVAALVAGSMVSAHEHIKTPCVRNSPEAGCAGFGQPDYDIAEPIASTKDGIVHDVMCRGPRGKSNGVLKAGETLSLQFDSAGAIHEGGHCEVSMSTNEKDWAVILTKLTSCFVDEEGLNIKATIPKDAPSLENVVIAWTWVNAAGNREFYMNCMDYSLEGVEGGKIEGPQMVIANYPGYPTIGEFHFSADPRKDLYENRPMVVITGDGSSAGGNQTESVTDAPTTTPGETASATPTDGGSIPTDAPTDLPGPSPTGGEPAPGASTSTGSDSTPTSLPGKCKPKTQ</sequence>
<dbReference type="Gene3D" id="2.70.50.70">
    <property type="match status" value="1"/>
</dbReference>
<evidence type="ECO:0008006" key="5">
    <source>
        <dbReference type="Google" id="ProtNLM"/>
    </source>
</evidence>
<protein>
    <recommendedName>
        <fullName evidence="5">Chitin-binding type-4 domain-containing protein</fullName>
    </recommendedName>
</protein>
<organism evidence="3 4">
    <name type="scientific">Dispira parvispora</name>
    <dbReference type="NCBI Taxonomy" id="1520584"/>
    <lineage>
        <taxon>Eukaryota</taxon>
        <taxon>Fungi</taxon>
        <taxon>Fungi incertae sedis</taxon>
        <taxon>Zoopagomycota</taxon>
        <taxon>Kickxellomycotina</taxon>
        <taxon>Dimargaritomycetes</taxon>
        <taxon>Dimargaritales</taxon>
        <taxon>Dimargaritaceae</taxon>
        <taxon>Dispira</taxon>
    </lineage>
</organism>
<name>A0A9W8ATS1_9FUNG</name>
<dbReference type="EMBL" id="JANBPY010000098">
    <property type="protein sequence ID" value="KAJ1969074.1"/>
    <property type="molecule type" value="Genomic_DNA"/>
</dbReference>
<evidence type="ECO:0000256" key="2">
    <source>
        <dbReference type="SAM" id="SignalP"/>
    </source>
</evidence>
<feature type="region of interest" description="Disordered" evidence="1">
    <location>
        <begin position="211"/>
        <end position="293"/>
    </location>
</feature>
<evidence type="ECO:0000256" key="1">
    <source>
        <dbReference type="SAM" id="MobiDB-lite"/>
    </source>
</evidence>
<reference evidence="3" key="1">
    <citation type="submission" date="2022-07" db="EMBL/GenBank/DDBJ databases">
        <title>Phylogenomic reconstructions and comparative analyses of Kickxellomycotina fungi.</title>
        <authorList>
            <person name="Reynolds N.K."/>
            <person name="Stajich J.E."/>
            <person name="Barry K."/>
            <person name="Grigoriev I.V."/>
            <person name="Crous P."/>
            <person name="Smith M.E."/>
        </authorList>
    </citation>
    <scope>NUCLEOTIDE SEQUENCE</scope>
    <source>
        <strain evidence="3">RSA 1196</strain>
    </source>
</reference>
<evidence type="ECO:0000313" key="4">
    <source>
        <dbReference type="Proteomes" id="UP001150925"/>
    </source>
</evidence>
<dbReference type="AlphaFoldDB" id="A0A9W8ATS1"/>
<accession>A0A9W8ATS1</accession>
<dbReference type="Proteomes" id="UP001150925">
    <property type="component" value="Unassembled WGS sequence"/>
</dbReference>
<comment type="caution">
    <text evidence="3">The sequence shown here is derived from an EMBL/GenBank/DDBJ whole genome shotgun (WGS) entry which is preliminary data.</text>
</comment>
<dbReference type="PANTHER" id="PTHR36182">
    <property type="entry name" value="PROTEIN, PUTATIVE (AFU_ORTHOLOGUE AFUA_6G10930)-RELATED"/>
    <property type="match status" value="1"/>
</dbReference>
<gene>
    <name evidence="3" type="ORF">IWQ62_000857</name>
</gene>
<feature type="compositionally biased region" description="Polar residues" evidence="1">
    <location>
        <begin position="220"/>
        <end position="245"/>
    </location>
</feature>
<dbReference type="OrthoDB" id="2342176at2759"/>
<keyword evidence="4" id="KW-1185">Reference proteome</keyword>
<evidence type="ECO:0000313" key="3">
    <source>
        <dbReference type="EMBL" id="KAJ1969074.1"/>
    </source>
</evidence>
<feature type="chain" id="PRO_5040807402" description="Chitin-binding type-4 domain-containing protein" evidence="2">
    <location>
        <begin position="22"/>
        <end position="293"/>
    </location>
</feature>
<feature type="signal peptide" evidence="2">
    <location>
        <begin position="1"/>
        <end position="21"/>
    </location>
</feature>